<dbReference type="AlphaFoldDB" id="A0A5M3MTX1"/>
<dbReference type="EMBL" id="JH711576">
    <property type="protein sequence ID" value="EIW82602.1"/>
    <property type="molecule type" value="Genomic_DNA"/>
</dbReference>
<comment type="caution">
    <text evidence="1">The sequence shown here is derived from an EMBL/GenBank/DDBJ whole genome shotgun (WGS) entry which is preliminary data.</text>
</comment>
<name>A0A5M3MTX1_CONPW</name>
<reference evidence="2" key="1">
    <citation type="journal article" date="2012" name="Science">
        <title>The Paleozoic origin of enzymatic lignin decomposition reconstructed from 31 fungal genomes.</title>
        <authorList>
            <person name="Floudas D."/>
            <person name="Binder M."/>
            <person name="Riley R."/>
            <person name="Barry K."/>
            <person name="Blanchette R.A."/>
            <person name="Henrissat B."/>
            <person name="Martinez A.T."/>
            <person name="Otillar R."/>
            <person name="Spatafora J.W."/>
            <person name="Yadav J.S."/>
            <person name="Aerts A."/>
            <person name="Benoit I."/>
            <person name="Boyd A."/>
            <person name="Carlson A."/>
            <person name="Copeland A."/>
            <person name="Coutinho P.M."/>
            <person name="de Vries R.P."/>
            <person name="Ferreira P."/>
            <person name="Findley K."/>
            <person name="Foster B."/>
            <person name="Gaskell J."/>
            <person name="Glotzer D."/>
            <person name="Gorecki P."/>
            <person name="Heitman J."/>
            <person name="Hesse C."/>
            <person name="Hori C."/>
            <person name="Igarashi K."/>
            <person name="Jurgens J.A."/>
            <person name="Kallen N."/>
            <person name="Kersten P."/>
            <person name="Kohler A."/>
            <person name="Kuees U."/>
            <person name="Kumar T.K.A."/>
            <person name="Kuo A."/>
            <person name="LaButti K."/>
            <person name="Larrondo L.F."/>
            <person name="Lindquist E."/>
            <person name="Ling A."/>
            <person name="Lombard V."/>
            <person name="Lucas S."/>
            <person name="Lundell T."/>
            <person name="Martin R."/>
            <person name="McLaughlin D.J."/>
            <person name="Morgenstern I."/>
            <person name="Morin E."/>
            <person name="Murat C."/>
            <person name="Nagy L.G."/>
            <person name="Nolan M."/>
            <person name="Ohm R.A."/>
            <person name="Patyshakuliyeva A."/>
            <person name="Rokas A."/>
            <person name="Ruiz-Duenas F.J."/>
            <person name="Sabat G."/>
            <person name="Salamov A."/>
            <person name="Samejima M."/>
            <person name="Schmutz J."/>
            <person name="Slot J.C."/>
            <person name="St John F."/>
            <person name="Stenlid J."/>
            <person name="Sun H."/>
            <person name="Sun S."/>
            <person name="Syed K."/>
            <person name="Tsang A."/>
            <person name="Wiebenga A."/>
            <person name="Young D."/>
            <person name="Pisabarro A."/>
            <person name="Eastwood D.C."/>
            <person name="Martin F."/>
            <person name="Cullen D."/>
            <person name="Grigoriev I.V."/>
            <person name="Hibbett D.S."/>
        </authorList>
    </citation>
    <scope>NUCLEOTIDE SEQUENCE [LARGE SCALE GENOMIC DNA]</scope>
    <source>
        <strain evidence="2">RWD-64-598 SS2</strain>
    </source>
</reference>
<protein>
    <submittedName>
        <fullName evidence="1">Uncharacterized protein</fullName>
    </submittedName>
</protein>
<sequence>MVAFLIPTVAVDTRPINDVTVGGSVSMSSQWKMRVIGYTIRADGSIIETIIFFPEEQYKDSKLWLNDPKTGEKVYEWKPPVKAEPTQVILEFQHSKDNGTTWLPNNVDENDFKQNTTADDTIDTLIVTKHSEGSDYSNGQINVGQKQIYV</sequence>
<gene>
    <name evidence="1" type="ORF">CONPUDRAFT_163728</name>
</gene>
<keyword evidence="2" id="KW-1185">Reference proteome</keyword>
<dbReference type="Proteomes" id="UP000053558">
    <property type="component" value="Unassembled WGS sequence"/>
</dbReference>
<evidence type="ECO:0000313" key="1">
    <source>
        <dbReference type="EMBL" id="EIW82602.1"/>
    </source>
</evidence>
<accession>A0A5M3MTX1</accession>
<organism evidence="1 2">
    <name type="scientific">Coniophora puteana (strain RWD-64-598)</name>
    <name type="common">Brown rot fungus</name>
    <dbReference type="NCBI Taxonomy" id="741705"/>
    <lineage>
        <taxon>Eukaryota</taxon>
        <taxon>Fungi</taxon>
        <taxon>Dikarya</taxon>
        <taxon>Basidiomycota</taxon>
        <taxon>Agaricomycotina</taxon>
        <taxon>Agaricomycetes</taxon>
        <taxon>Agaricomycetidae</taxon>
        <taxon>Boletales</taxon>
        <taxon>Coniophorineae</taxon>
        <taxon>Coniophoraceae</taxon>
        <taxon>Coniophora</taxon>
    </lineage>
</organism>
<evidence type="ECO:0000313" key="2">
    <source>
        <dbReference type="Proteomes" id="UP000053558"/>
    </source>
</evidence>
<dbReference type="GeneID" id="19204976"/>
<dbReference type="KEGG" id="cput:CONPUDRAFT_163728"/>
<dbReference type="RefSeq" id="XP_007766624.1">
    <property type="nucleotide sequence ID" value="XM_007768434.1"/>
</dbReference>
<proteinExistence type="predicted"/>